<dbReference type="AlphaFoldDB" id="U2EDB1"/>
<dbReference type="RefSeq" id="WP_008827001.1">
    <property type="nucleotide sequence ID" value="NZ_AFNU02000002.1"/>
</dbReference>
<reference evidence="2 3" key="2">
    <citation type="journal article" date="2013" name="PLoS ONE">
        <title>INDIGO - INtegrated Data Warehouse of MIcrobial GenOmes with Examples from the Red Sea Extremophiles.</title>
        <authorList>
            <person name="Alam I."/>
            <person name="Antunes A."/>
            <person name="Kamau A.A."/>
            <person name="Ba Alawi W."/>
            <person name="Kalkatawi M."/>
            <person name="Stingl U."/>
            <person name="Bajic V.B."/>
        </authorList>
    </citation>
    <scope>NUCLEOTIDE SEQUENCE [LARGE SCALE GENOMIC DNA]</scope>
    <source>
        <strain evidence="2 3">SSD-17B</strain>
    </source>
</reference>
<dbReference type="Proteomes" id="UP000005707">
    <property type="component" value="Unassembled WGS sequence"/>
</dbReference>
<evidence type="ECO:0000313" key="2">
    <source>
        <dbReference type="EMBL" id="ERJ12988.1"/>
    </source>
</evidence>
<proteinExistence type="predicted"/>
<feature type="transmembrane region" description="Helical" evidence="1">
    <location>
        <begin position="60"/>
        <end position="79"/>
    </location>
</feature>
<keyword evidence="1" id="KW-0472">Membrane</keyword>
<accession>U2EDB1</accession>
<keyword evidence="1" id="KW-0812">Transmembrane</keyword>
<evidence type="ECO:0000313" key="3">
    <source>
        <dbReference type="Proteomes" id="UP000005707"/>
    </source>
</evidence>
<dbReference type="OrthoDB" id="5827at2"/>
<feature type="transmembrane region" description="Helical" evidence="1">
    <location>
        <begin position="6"/>
        <end position="22"/>
    </location>
</feature>
<organism evidence="2 3">
    <name type="scientific">Haloplasma contractile SSD-17B</name>
    <dbReference type="NCBI Taxonomy" id="1033810"/>
    <lineage>
        <taxon>Bacteria</taxon>
        <taxon>Bacillati</taxon>
        <taxon>Mycoplasmatota</taxon>
        <taxon>Mollicutes</taxon>
        <taxon>Haloplasmatales</taxon>
        <taxon>Haloplasmataceae</taxon>
        <taxon>Haloplasma</taxon>
    </lineage>
</organism>
<keyword evidence="3" id="KW-1185">Reference proteome</keyword>
<gene>
    <name evidence="2" type="ORF">HLPCO_000587</name>
</gene>
<dbReference type="eggNOG" id="ENOG5032Y8D">
    <property type="taxonomic scope" value="Bacteria"/>
</dbReference>
<dbReference type="EMBL" id="AFNU02000002">
    <property type="protein sequence ID" value="ERJ12988.1"/>
    <property type="molecule type" value="Genomic_DNA"/>
</dbReference>
<name>U2EDB1_9MOLU</name>
<sequence>MNSLFEAIMLICFGLAWPTSIYKSIKSKSTQGKSVVFLYVILIGYISGVTHKFIDNLDYVIILYFTNAIMVSIDIVLYYRNRIIESNWK</sequence>
<evidence type="ECO:0000256" key="1">
    <source>
        <dbReference type="SAM" id="Phobius"/>
    </source>
</evidence>
<keyword evidence="1" id="KW-1133">Transmembrane helix</keyword>
<reference evidence="2 3" key="1">
    <citation type="journal article" date="2011" name="J. Bacteriol.">
        <title>Genome sequence of Haloplasma contractile, an unusual contractile bacterium from a deep-sea anoxic brine lake.</title>
        <authorList>
            <person name="Antunes A."/>
            <person name="Alam I."/>
            <person name="El Dorry H."/>
            <person name="Siam R."/>
            <person name="Robertson A."/>
            <person name="Bajic V.B."/>
            <person name="Stingl U."/>
        </authorList>
    </citation>
    <scope>NUCLEOTIDE SEQUENCE [LARGE SCALE GENOMIC DNA]</scope>
    <source>
        <strain evidence="2 3">SSD-17B</strain>
    </source>
</reference>
<feature type="transmembrane region" description="Helical" evidence="1">
    <location>
        <begin position="34"/>
        <end position="54"/>
    </location>
</feature>
<dbReference type="InParanoid" id="U2EDB1"/>
<protein>
    <recommendedName>
        <fullName evidence="4">PQ loop repeat protein</fullName>
    </recommendedName>
</protein>
<comment type="caution">
    <text evidence="2">The sequence shown here is derived from an EMBL/GenBank/DDBJ whole genome shotgun (WGS) entry which is preliminary data.</text>
</comment>
<dbReference type="Gene3D" id="1.20.1280.290">
    <property type="match status" value="1"/>
</dbReference>
<evidence type="ECO:0008006" key="4">
    <source>
        <dbReference type="Google" id="ProtNLM"/>
    </source>
</evidence>